<keyword evidence="1" id="KW-0732">Signal</keyword>
<protein>
    <submittedName>
        <fullName evidence="2">Uncharacterized protein</fullName>
    </submittedName>
</protein>
<accession>A0A8E6BB81</accession>
<keyword evidence="3" id="KW-1185">Reference proteome</keyword>
<feature type="chain" id="PRO_5034269950" evidence="1">
    <location>
        <begin position="27"/>
        <end position="338"/>
    </location>
</feature>
<dbReference type="EMBL" id="CP074694">
    <property type="protein sequence ID" value="QVL33755.1"/>
    <property type="molecule type" value="Genomic_DNA"/>
</dbReference>
<feature type="signal peptide" evidence="1">
    <location>
        <begin position="1"/>
        <end position="26"/>
    </location>
</feature>
<evidence type="ECO:0000313" key="3">
    <source>
        <dbReference type="Proteomes" id="UP000676194"/>
    </source>
</evidence>
<name>A0A8E6BB81_9BACT</name>
<evidence type="ECO:0000256" key="1">
    <source>
        <dbReference type="SAM" id="SignalP"/>
    </source>
</evidence>
<dbReference type="RefSeq" id="WP_213498724.1">
    <property type="nucleotide sequence ID" value="NZ_CP074694.1"/>
</dbReference>
<reference evidence="2" key="1">
    <citation type="submission" date="2021-05" db="EMBL/GenBank/DDBJ databases">
        <title>Complete genome sequence of the cellulolytic planctomycete Telmatocola sphagniphila SP2T and characterization of the first cellulase from planctomycetes.</title>
        <authorList>
            <person name="Rakitin A.L."/>
            <person name="Beletsky A.V."/>
            <person name="Naumoff D.G."/>
            <person name="Kulichevskaya I.S."/>
            <person name="Mardanov A.V."/>
            <person name="Ravin N.V."/>
            <person name="Dedysh S.N."/>
        </authorList>
    </citation>
    <scope>NUCLEOTIDE SEQUENCE</scope>
    <source>
        <strain evidence="2">SP2T</strain>
    </source>
</reference>
<sequence length="338" mass="37734">MSAGRRLMFPIVSLVTLLLTPFPSSAQDPAEDTKKTRIVFRISKEFIRKYQTPVIEDTSPVDMCLFGSHVTGTAHTTGRTSVKLDTNEKDAVFITRFQGSTDSQQVATRRPVAVHSTSKTAFEAQRMIHFDGVRFSADAPTIEATATSVIGDVETPRLFRSVIRRMASREIDRTKPAGDEIGLQEVKTKVLASFDTETTQLVNQLNKIVPYEKAISIVAPKTQGWINHLGTTQNYLLLSPGPKEAEIAVLPKEAKQMRAPLELWVKGQPSGERIRLLLESFTATERAFDLFRAARTGETKKVEGIKFTAVGDWWVLKIGEDLLDQWIDKIEPKPEPPK</sequence>
<proteinExistence type="predicted"/>
<dbReference type="AlphaFoldDB" id="A0A8E6BB81"/>
<organism evidence="2 3">
    <name type="scientific">Telmatocola sphagniphila</name>
    <dbReference type="NCBI Taxonomy" id="1123043"/>
    <lineage>
        <taxon>Bacteria</taxon>
        <taxon>Pseudomonadati</taxon>
        <taxon>Planctomycetota</taxon>
        <taxon>Planctomycetia</taxon>
        <taxon>Gemmatales</taxon>
        <taxon>Gemmataceae</taxon>
    </lineage>
</organism>
<gene>
    <name evidence="2" type="ORF">KIH39_07565</name>
</gene>
<evidence type="ECO:0000313" key="2">
    <source>
        <dbReference type="EMBL" id="QVL33755.1"/>
    </source>
</evidence>
<dbReference type="Proteomes" id="UP000676194">
    <property type="component" value="Chromosome"/>
</dbReference>
<dbReference type="KEGG" id="tsph:KIH39_07565"/>